<protein>
    <submittedName>
        <fullName evidence="3">Uncharacterized protein</fullName>
    </submittedName>
</protein>
<comment type="caution">
    <text evidence="3">The sequence shown here is derived from an EMBL/GenBank/DDBJ whole genome shotgun (WGS) entry which is preliminary data.</text>
</comment>
<dbReference type="AlphaFoldDB" id="A0A2S8GP24"/>
<dbReference type="Proteomes" id="UP000237819">
    <property type="component" value="Unassembled WGS sequence"/>
</dbReference>
<feature type="transmembrane region" description="Helical" evidence="2">
    <location>
        <begin position="164"/>
        <end position="182"/>
    </location>
</feature>
<evidence type="ECO:0000256" key="2">
    <source>
        <dbReference type="SAM" id="Phobius"/>
    </source>
</evidence>
<keyword evidence="2" id="KW-1133">Transmembrane helix</keyword>
<evidence type="ECO:0000256" key="1">
    <source>
        <dbReference type="SAM" id="MobiDB-lite"/>
    </source>
</evidence>
<keyword evidence="2" id="KW-0812">Transmembrane</keyword>
<feature type="transmembrane region" description="Helical" evidence="2">
    <location>
        <begin position="202"/>
        <end position="223"/>
    </location>
</feature>
<feature type="transmembrane region" description="Helical" evidence="2">
    <location>
        <begin position="97"/>
        <end position="116"/>
    </location>
</feature>
<dbReference type="EMBL" id="PUHZ01000010">
    <property type="protein sequence ID" value="PQO46172.1"/>
    <property type="molecule type" value="Genomic_DNA"/>
</dbReference>
<organism evidence="3 4">
    <name type="scientific">Blastopirellula marina</name>
    <dbReference type="NCBI Taxonomy" id="124"/>
    <lineage>
        <taxon>Bacteria</taxon>
        <taxon>Pseudomonadati</taxon>
        <taxon>Planctomycetota</taxon>
        <taxon>Planctomycetia</taxon>
        <taxon>Pirellulales</taxon>
        <taxon>Pirellulaceae</taxon>
        <taxon>Blastopirellula</taxon>
    </lineage>
</organism>
<feature type="transmembrane region" description="Helical" evidence="2">
    <location>
        <begin position="128"/>
        <end position="152"/>
    </location>
</feature>
<accession>A0A2S8GP24</accession>
<feature type="transmembrane region" description="Helical" evidence="2">
    <location>
        <begin position="232"/>
        <end position="256"/>
    </location>
</feature>
<keyword evidence="2" id="KW-0472">Membrane</keyword>
<reference evidence="3 4" key="1">
    <citation type="submission" date="2018-02" db="EMBL/GenBank/DDBJ databases">
        <title>Comparative genomes isolates from brazilian mangrove.</title>
        <authorList>
            <person name="Araujo J.E."/>
            <person name="Taketani R.G."/>
            <person name="Silva M.C.P."/>
            <person name="Loureco M.V."/>
            <person name="Andreote F.D."/>
        </authorList>
    </citation>
    <scope>NUCLEOTIDE SEQUENCE [LARGE SCALE GENOMIC DNA]</scope>
    <source>
        <strain evidence="3 4">Nap-Phe MGV</strain>
    </source>
</reference>
<feature type="transmembrane region" description="Helical" evidence="2">
    <location>
        <begin position="262"/>
        <end position="285"/>
    </location>
</feature>
<evidence type="ECO:0000313" key="4">
    <source>
        <dbReference type="Proteomes" id="UP000237819"/>
    </source>
</evidence>
<gene>
    <name evidence="3" type="ORF">C5Y93_09280</name>
</gene>
<evidence type="ECO:0000313" key="3">
    <source>
        <dbReference type="EMBL" id="PQO46172.1"/>
    </source>
</evidence>
<name>A0A2S8GP24_9BACT</name>
<feature type="transmembrane region" description="Helical" evidence="2">
    <location>
        <begin position="74"/>
        <end position="92"/>
    </location>
</feature>
<feature type="transmembrane region" description="Helical" evidence="2">
    <location>
        <begin position="52"/>
        <end position="68"/>
    </location>
</feature>
<dbReference type="RefSeq" id="WP_105335143.1">
    <property type="nucleotide sequence ID" value="NZ_PUHZ01000010.1"/>
</dbReference>
<sequence length="313" mass="34124">MNSSDASRNETEPRDASPPARLAGERLEAWYRKSPPLASDDRRPIQEYNDRNLAISAATAGLLVVTFMSLVNVVIPVFGPFLASLLGIWLVIGRSNLIARCFSVLAALLFLTFKAGNGAMNIGMWNELYLAGLTMCTFLAAVLSYVLALVVPRAYQAPSRLAQFSLRGLGGLILAIGLAAALTRGGMTEFLQQPAWNVDQRAIVVSFIAVSVNTALVSLNVLVPKRFRDRKLFWISVGMVMVVTPAIEGSIFSNWFRIPLPIAVLGIAVLHAVVLMIVWSILFCLELAGAFRDEEDLPSTTTEAATGHWEEME</sequence>
<proteinExistence type="predicted"/>
<feature type="region of interest" description="Disordered" evidence="1">
    <location>
        <begin position="1"/>
        <end position="23"/>
    </location>
</feature>